<dbReference type="GO" id="GO:0008745">
    <property type="term" value="F:N-acetylmuramoyl-L-alanine amidase activity"/>
    <property type="evidence" value="ECO:0007669"/>
    <property type="project" value="InterPro"/>
</dbReference>
<comment type="caution">
    <text evidence="2">The sequence shown here is derived from an EMBL/GenBank/DDBJ whole genome shotgun (WGS) entry which is preliminary data.</text>
</comment>
<dbReference type="EMBL" id="SSGD01000085">
    <property type="protein sequence ID" value="TXI54426.1"/>
    <property type="molecule type" value="Genomic_DNA"/>
</dbReference>
<dbReference type="SUPFAM" id="SSF51261">
    <property type="entry name" value="Duplicated hybrid motif"/>
    <property type="match status" value="1"/>
</dbReference>
<dbReference type="SUPFAM" id="SSF55846">
    <property type="entry name" value="N-acetylmuramoyl-L-alanine amidase-like"/>
    <property type="match status" value="1"/>
</dbReference>
<evidence type="ECO:0000313" key="2">
    <source>
        <dbReference type="EMBL" id="TXI54426.1"/>
    </source>
</evidence>
<dbReference type="OrthoDB" id="5178799at2"/>
<dbReference type="RefSeq" id="WP_083071048.1">
    <property type="nucleotide sequence ID" value="NZ_JACKUJ010000046.1"/>
</dbReference>
<reference evidence="2 3" key="1">
    <citation type="submission" date="2018-09" db="EMBL/GenBank/DDBJ databases">
        <title>Metagenome Assembled Genomes from an Advanced Water Purification Facility.</title>
        <authorList>
            <person name="Stamps B.W."/>
            <person name="Spear J.R."/>
        </authorList>
    </citation>
    <scope>NUCLEOTIDE SEQUENCE [LARGE SCALE GENOMIC DNA]</scope>
    <source>
        <strain evidence="2">Bin_29_2</strain>
    </source>
</reference>
<dbReference type="Proteomes" id="UP000321797">
    <property type="component" value="Unassembled WGS sequence"/>
</dbReference>
<dbReference type="InterPro" id="IPR050570">
    <property type="entry name" value="Cell_wall_metabolism_enzyme"/>
</dbReference>
<dbReference type="GO" id="GO:0009253">
    <property type="term" value="P:peptidoglycan catabolic process"/>
    <property type="evidence" value="ECO:0007669"/>
    <property type="project" value="InterPro"/>
</dbReference>
<dbReference type="Gene3D" id="3.40.80.10">
    <property type="entry name" value="Peptidoglycan recognition protein-like"/>
    <property type="match status" value="1"/>
</dbReference>
<name>A0A5C7XYK4_9MYCO</name>
<sequence length="420" mass="44500">MADRPARFWPLESGRIITSPFGPRDGDIHTGVDFGWPGGSAGKPVYAIQAGTVLFAGAAQGYGGPDPAGWLVIDSSTEQGGGCLEYGHIIREVADGDHVTAGQRIGHINPDSSTNGGVAPHLHVADMPYAYNPLAKQDVMPRLAGAREPGQPPPKETPVPDLPAFDYGITKVMHGFNPSTCAKCTGNSSGPRAQTLYIGVHTQQSRSTAVNLASFCNNSRISQPTNPVSYNLAVDDKDTIEIVPVIEAPWSAGEANGLALHICFAGSFSEWIAGKWLETDASDGLNEDAMLTRGARAAAAACKQFGIPAVYAGDGGKSGWPILPKGIVGHRDFGRRGGGHTDPGDGFPMAEFLRRVNNFLNPSTTPEVPVEQPDQLTDVHRQLLGRWEMLGWRTPIEALAVLVDAATGEENAGKRGWKPA</sequence>
<dbReference type="InterPro" id="IPR011055">
    <property type="entry name" value="Dup_hybrid_motif"/>
</dbReference>
<gene>
    <name evidence="2" type="ORF">E6Q54_14575</name>
</gene>
<organism evidence="2 3">
    <name type="scientific">Mycolicibacter arupensis</name>
    <dbReference type="NCBI Taxonomy" id="342002"/>
    <lineage>
        <taxon>Bacteria</taxon>
        <taxon>Bacillati</taxon>
        <taxon>Actinomycetota</taxon>
        <taxon>Actinomycetes</taxon>
        <taxon>Mycobacteriales</taxon>
        <taxon>Mycobacteriaceae</taxon>
        <taxon>Mycolicibacter</taxon>
    </lineage>
</organism>
<proteinExistence type="predicted"/>
<protein>
    <recommendedName>
        <fullName evidence="1">N-acetylmuramoyl-L-alanine amidase domain-containing protein</fullName>
    </recommendedName>
</protein>
<dbReference type="InterPro" id="IPR002502">
    <property type="entry name" value="Amidase_domain"/>
</dbReference>
<evidence type="ECO:0000259" key="1">
    <source>
        <dbReference type="SMART" id="SM00644"/>
    </source>
</evidence>
<dbReference type="SMART" id="SM00644">
    <property type="entry name" value="Ami_2"/>
    <property type="match status" value="1"/>
</dbReference>
<accession>A0A5C7XYK4</accession>
<dbReference type="PANTHER" id="PTHR21666">
    <property type="entry name" value="PEPTIDASE-RELATED"/>
    <property type="match status" value="1"/>
</dbReference>
<dbReference type="AlphaFoldDB" id="A0A5C7XYK4"/>
<dbReference type="Gene3D" id="2.70.70.10">
    <property type="entry name" value="Glucose Permease (Domain IIA)"/>
    <property type="match status" value="1"/>
</dbReference>
<dbReference type="Pfam" id="PF01510">
    <property type="entry name" value="Amidase_2"/>
    <property type="match status" value="1"/>
</dbReference>
<dbReference type="GO" id="GO:0004222">
    <property type="term" value="F:metalloendopeptidase activity"/>
    <property type="evidence" value="ECO:0007669"/>
    <property type="project" value="TreeGrafter"/>
</dbReference>
<dbReference type="CDD" id="cd12797">
    <property type="entry name" value="M23_peptidase"/>
    <property type="match status" value="1"/>
</dbReference>
<evidence type="ECO:0000313" key="3">
    <source>
        <dbReference type="Proteomes" id="UP000321797"/>
    </source>
</evidence>
<dbReference type="PANTHER" id="PTHR21666:SF270">
    <property type="entry name" value="MUREIN HYDROLASE ACTIVATOR ENVC"/>
    <property type="match status" value="1"/>
</dbReference>
<feature type="domain" description="N-acetylmuramoyl-L-alanine amidase" evidence="1">
    <location>
        <begin position="185"/>
        <end position="344"/>
    </location>
</feature>
<dbReference type="Pfam" id="PF01551">
    <property type="entry name" value="Peptidase_M23"/>
    <property type="match status" value="1"/>
</dbReference>
<dbReference type="InterPro" id="IPR036505">
    <property type="entry name" value="Amidase/PGRP_sf"/>
</dbReference>
<dbReference type="InterPro" id="IPR016047">
    <property type="entry name" value="M23ase_b-sheet_dom"/>
</dbReference>